<evidence type="ECO:0000256" key="1">
    <source>
        <dbReference type="ARBA" id="ARBA00004123"/>
    </source>
</evidence>
<dbReference type="CDD" id="cd01732">
    <property type="entry name" value="LSm5"/>
    <property type="match status" value="1"/>
</dbReference>
<proteinExistence type="inferred from homology"/>
<dbReference type="InterPro" id="IPR033871">
    <property type="entry name" value="LSm5"/>
</dbReference>
<name>A0AAD4TPG1_OVIAM</name>
<feature type="domain" description="Sm" evidence="10">
    <location>
        <begin position="221"/>
        <end position="281"/>
    </location>
</feature>
<dbReference type="InterPro" id="IPR047575">
    <property type="entry name" value="Sm"/>
</dbReference>
<dbReference type="InterPro" id="IPR001163">
    <property type="entry name" value="Sm_dom_euk/arc"/>
</dbReference>
<gene>
    <name evidence="11" type="ORF">MG293_018684</name>
</gene>
<dbReference type="GO" id="GO:0003723">
    <property type="term" value="F:RNA binding"/>
    <property type="evidence" value="ECO:0007669"/>
    <property type="project" value="UniProtKB-KW"/>
</dbReference>
<keyword evidence="6" id="KW-0508">mRNA splicing</keyword>
<dbReference type="GO" id="GO:0000398">
    <property type="term" value="P:mRNA splicing, via spliceosome"/>
    <property type="evidence" value="ECO:0007669"/>
    <property type="project" value="TreeGrafter"/>
</dbReference>
<sequence length="281" mass="31044">MQNQRSDRTLFQDVQKLLKTSKENPGCHGSHPSHGEELEPGHFGPVGPGFCPSRPPPLWFRESCILDEQEKLTEKMGDHVTNLHSVNFMSGKMMVITVAVLIHVSTPEIFPSGGATSDGVLVHSSTELGPGLVPVVAKFATLPAWTRRLQLEVLSVIAMLNAPQPLEVSLECGRLLEAPYFPKQLLPRLKRKSQGCVKACQKQIEKPNAYFGNLSVLKSPRGAGLVDKCVGSRIQVVMKSDRETVGTLLEWDDFVNMVLEDVPEFEVTPEGRRMAKLDQIL</sequence>
<keyword evidence="5" id="KW-0694">RNA-binding</keyword>
<keyword evidence="3" id="KW-0507">mRNA processing</keyword>
<keyword evidence="4" id="KW-0747">Spliceosome</keyword>
<keyword evidence="8" id="KW-0687">Ribonucleoprotein</keyword>
<dbReference type="GO" id="GO:1990726">
    <property type="term" value="C:Lsm1-7-Pat1 complex"/>
    <property type="evidence" value="ECO:0007669"/>
    <property type="project" value="TreeGrafter"/>
</dbReference>
<comment type="caution">
    <text evidence="11">The sequence shown here is derived from an EMBL/GenBank/DDBJ whole genome shotgun (WGS) entry which is preliminary data.</text>
</comment>
<keyword evidence="12" id="KW-1185">Reference proteome</keyword>
<evidence type="ECO:0000313" key="11">
    <source>
        <dbReference type="EMBL" id="KAI4530826.1"/>
    </source>
</evidence>
<evidence type="ECO:0000259" key="10">
    <source>
        <dbReference type="PROSITE" id="PS52002"/>
    </source>
</evidence>
<evidence type="ECO:0000256" key="5">
    <source>
        <dbReference type="ARBA" id="ARBA00022884"/>
    </source>
</evidence>
<dbReference type="AlphaFoldDB" id="A0AAD4TPG1"/>
<dbReference type="PANTHER" id="PTHR20971:SF0">
    <property type="entry name" value="U6 SNRNA-ASSOCIATED SM-LIKE PROTEIN LSM5"/>
    <property type="match status" value="1"/>
</dbReference>
<evidence type="ECO:0000256" key="6">
    <source>
        <dbReference type="ARBA" id="ARBA00023187"/>
    </source>
</evidence>
<evidence type="ECO:0000256" key="3">
    <source>
        <dbReference type="ARBA" id="ARBA00022664"/>
    </source>
</evidence>
<feature type="region of interest" description="Disordered" evidence="9">
    <location>
        <begin position="21"/>
        <end position="42"/>
    </location>
</feature>
<dbReference type="GO" id="GO:0005688">
    <property type="term" value="C:U6 snRNP"/>
    <property type="evidence" value="ECO:0007669"/>
    <property type="project" value="TreeGrafter"/>
</dbReference>
<reference evidence="11" key="1">
    <citation type="submission" date="2022-03" db="EMBL/GenBank/DDBJ databases">
        <title>Genomic analyses of argali, domestic sheep and their hybrids provide insights into chromosomal evolution, heterosis and genetic basis of agronomic traits.</title>
        <authorList>
            <person name="Li M."/>
        </authorList>
    </citation>
    <scope>NUCLEOTIDE SEQUENCE</scope>
    <source>
        <strain evidence="11">CAU-MHL-2022a</strain>
        <tissue evidence="11">Skin</tissue>
    </source>
</reference>
<dbReference type="GO" id="GO:0046540">
    <property type="term" value="C:U4/U6 x U5 tri-snRNP complex"/>
    <property type="evidence" value="ECO:0007669"/>
    <property type="project" value="TreeGrafter"/>
</dbReference>
<evidence type="ECO:0000313" key="12">
    <source>
        <dbReference type="Proteomes" id="UP001214576"/>
    </source>
</evidence>
<accession>A0AAD4TPG1</accession>
<evidence type="ECO:0000256" key="7">
    <source>
        <dbReference type="ARBA" id="ARBA00023242"/>
    </source>
</evidence>
<dbReference type="PANTHER" id="PTHR20971">
    <property type="entry name" value="U6 SNRNA-ASSOCIATED PROTEIN"/>
    <property type="match status" value="1"/>
</dbReference>
<evidence type="ECO:0000256" key="9">
    <source>
        <dbReference type="SAM" id="MobiDB-lite"/>
    </source>
</evidence>
<dbReference type="InterPro" id="IPR010920">
    <property type="entry name" value="LSM_dom_sf"/>
</dbReference>
<dbReference type="SUPFAM" id="SSF50182">
    <property type="entry name" value="Sm-like ribonucleoproteins"/>
    <property type="match status" value="1"/>
</dbReference>
<evidence type="ECO:0000256" key="8">
    <source>
        <dbReference type="ARBA" id="ARBA00023274"/>
    </source>
</evidence>
<evidence type="ECO:0000256" key="4">
    <source>
        <dbReference type="ARBA" id="ARBA00022728"/>
    </source>
</evidence>
<dbReference type="PROSITE" id="PS52002">
    <property type="entry name" value="SM"/>
    <property type="match status" value="1"/>
</dbReference>
<dbReference type="GO" id="GO:0005681">
    <property type="term" value="C:spliceosomal complex"/>
    <property type="evidence" value="ECO:0007669"/>
    <property type="project" value="UniProtKB-KW"/>
</dbReference>
<dbReference type="Proteomes" id="UP001214576">
    <property type="component" value="Unassembled WGS sequence"/>
</dbReference>
<dbReference type="Gene3D" id="2.30.30.100">
    <property type="match status" value="1"/>
</dbReference>
<comment type="subcellular location">
    <subcellularLocation>
        <location evidence="1">Nucleus</location>
    </subcellularLocation>
</comment>
<dbReference type="EMBL" id="JAKZEL010000024">
    <property type="protein sequence ID" value="KAI4530826.1"/>
    <property type="molecule type" value="Genomic_DNA"/>
</dbReference>
<comment type="similarity">
    <text evidence="2">Belongs to the snRNP Sm proteins family.</text>
</comment>
<organism evidence="11 12">
    <name type="scientific">Ovis ammon polii</name>
    <dbReference type="NCBI Taxonomy" id="230172"/>
    <lineage>
        <taxon>Eukaryota</taxon>
        <taxon>Metazoa</taxon>
        <taxon>Chordata</taxon>
        <taxon>Craniata</taxon>
        <taxon>Vertebrata</taxon>
        <taxon>Euteleostomi</taxon>
        <taxon>Mammalia</taxon>
        <taxon>Eutheria</taxon>
        <taxon>Laurasiatheria</taxon>
        <taxon>Artiodactyla</taxon>
        <taxon>Ruminantia</taxon>
        <taxon>Pecora</taxon>
        <taxon>Bovidae</taxon>
        <taxon>Caprinae</taxon>
        <taxon>Ovis</taxon>
    </lineage>
</organism>
<dbReference type="Pfam" id="PF01423">
    <property type="entry name" value="LSM"/>
    <property type="match status" value="1"/>
</dbReference>
<keyword evidence="7" id="KW-0539">Nucleus</keyword>
<protein>
    <recommendedName>
        <fullName evidence="10">Sm domain-containing protein</fullName>
    </recommendedName>
</protein>
<evidence type="ECO:0000256" key="2">
    <source>
        <dbReference type="ARBA" id="ARBA00006850"/>
    </source>
</evidence>